<evidence type="ECO:0000313" key="2">
    <source>
        <dbReference type="Proteomes" id="UP000237797"/>
    </source>
</evidence>
<organism evidence="1 2">
    <name type="scientific">Planifilum fimeticola</name>
    <dbReference type="NCBI Taxonomy" id="201975"/>
    <lineage>
        <taxon>Bacteria</taxon>
        <taxon>Bacillati</taxon>
        <taxon>Bacillota</taxon>
        <taxon>Bacilli</taxon>
        <taxon>Bacillales</taxon>
        <taxon>Thermoactinomycetaceae</taxon>
        <taxon>Planifilum</taxon>
    </lineage>
</organism>
<name>A0A2T0LDH7_9BACL</name>
<reference evidence="1 2" key="1">
    <citation type="submission" date="2018-03" db="EMBL/GenBank/DDBJ databases">
        <title>Genomic Encyclopedia of Archaeal and Bacterial Type Strains, Phase II (KMG-II): from individual species to whole genera.</title>
        <authorList>
            <person name="Goeker M."/>
        </authorList>
    </citation>
    <scope>NUCLEOTIDE SEQUENCE [LARGE SCALE GENOMIC DNA]</scope>
    <source>
        <strain evidence="1 2">DSM 44946</strain>
    </source>
</reference>
<dbReference type="Proteomes" id="UP000237797">
    <property type="component" value="Unassembled WGS sequence"/>
</dbReference>
<evidence type="ECO:0008006" key="3">
    <source>
        <dbReference type="Google" id="ProtNLM"/>
    </source>
</evidence>
<dbReference type="OrthoDB" id="2987407at2"/>
<comment type="caution">
    <text evidence="1">The sequence shown here is derived from an EMBL/GenBank/DDBJ whole genome shotgun (WGS) entry which is preliminary data.</text>
</comment>
<dbReference type="AlphaFoldDB" id="A0A2T0LDH7"/>
<accession>A0A2T0LDH7</accession>
<evidence type="ECO:0000313" key="1">
    <source>
        <dbReference type="EMBL" id="PRX40134.1"/>
    </source>
</evidence>
<protein>
    <recommendedName>
        <fullName evidence="3">DUF4304 domain-containing protein</fullName>
    </recommendedName>
</protein>
<dbReference type="EMBL" id="PVNE01000016">
    <property type="protein sequence ID" value="PRX40134.1"/>
    <property type="molecule type" value="Genomic_DNA"/>
</dbReference>
<sequence>MTIKKTRKRRQHVKNLLVPVLEEHIWPLLEPEGFSWRGSLRFWRGNSSGRQTLEFAFRMSRKRTDPVLAYICPRITVRKPGIGEQMRRLLGDNKKMKNDPDVLLHQSVGLVSPDRADTRWILFDEEDLSDLGHSLGEYVKTHVIPFLNRYRSCRDIVDGWEAGDERLGPPPDGWIRMVAACLDVGREGQAAKILWSKVWGKAELREEYRHALARLGIDPALGLRDDPGSLPGAESTSKTRSPL</sequence>
<gene>
    <name evidence="1" type="ORF">CLV97_11617</name>
</gene>
<proteinExistence type="predicted"/>
<keyword evidence="2" id="KW-1185">Reference proteome</keyword>
<dbReference type="RefSeq" id="WP_106345505.1">
    <property type="nucleotide sequence ID" value="NZ_PVNE01000016.1"/>
</dbReference>